<proteinExistence type="inferred from homology"/>
<dbReference type="Proteomes" id="UP001056681">
    <property type="component" value="Chromosome"/>
</dbReference>
<dbReference type="Pfam" id="PF03466">
    <property type="entry name" value="LysR_substrate"/>
    <property type="match status" value="1"/>
</dbReference>
<dbReference type="SUPFAM" id="SSF46785">
    <property type="entry name" value="Winged helix' DNA-binding domain"/>
    <property type="match status" value="1"/>
</dbReference>
<accession>A0ABY4T1M3</accession>
<dbReference type="SUPFAM" id="SSF53850">
    <property type="entry name" value="Periplasmic binding protein-like II"/>
    <property type="match status" value="1"/>
</dbReference>
<dbReference type="CDD" id="cd05466">
    <property type="entry name" value="PBP2_LTTR_substrate"/>
    <property type="match status" value="1"/>
</dbReference>
<evidence type="ECO:0000256" key="1">
    <source>
        <dbReference type="ARBA" id="ARBA00009437"/>
    </source>
</evidence>
<evidence type="ECO:0000256" key="3">
    <source>
        <dbReference type="ARBA" id="ARBA00023125"/>
    </source>
</evidence>
<dbReference type="Pfam" id="PF00126">
    <property type="entry name" value="HTH_1"/>
    <property type="match status" value="1"/>
</dbReference>
<dbReference type="Gene3D" id="3.40.190.290">
    <property type="match status" value="1"/>
</dbReference>
<dbReference type="EMBL" id="CP063231">
    <property type="protein sequence ID" value="URL58491.1"/>
    <property type="molecule type" value="Genomic_DNA"/>
</dbReference>
<name>A0ABY4T1M3_9GAMM</name>
<dbReference type="InterPro" id="IPR005119">
    <property type="entry name" value="LysR_subst-bd"/>
</dbReference>
<dbReference type="InterPro" id="IPR036390">
    <property type="entry name" value="WH_DNA-bd_sf"/>
</dbReference>
<keyword evidence="4" id="KW-0804">Transcription</keyword>
<dbReference type="RefSeq" id="WP_250339199.1">
    <property type="nucleotide sequence ID" value="NZ_CP063231.1"/>
</dbReference>
<protein>
    <submittedName>
        <fullName evidence="6">LysR family transcriptional regulator</fullName>
    </submittedName>
</protein>
<comment type="similarity">
    <text evidence="1">Belongs to the LysR transcriptional regulatory family.</text>
</comment>
<keyword evidence="7" id="KW-1185">Reference proteome</keyword>
<dbReference type="PROSITE" id="PS50931">
    <property type="entry name" value="HTH_LYSR"/>
    <property type="match status" value="1"/>
</dbReference>
<keyword evidence="3" id="KW-0238">DNA-binding</keyword>
<evidence type="ECO:0000256" key="4">
    <source>
        <dbReference type="ARBA" id="ARBA00023163"/>
    </source>
</evidence>
<evidence type="ECO:0000256" key="2">
    <source>
        <dbReference type="ARBA" id="ARBA00023015"/>
    </source>
</evidence>
<feature type="domain" description="HTH lysR-type" evidence="5">
    <location>
        <begin position="1"/>
        <end position="58"/>
    </location>
</feature>
<gene>
    <name evidence="6" type="ORF">IM816_18230</name>
</gene>
<organism evidence="6 7">
    <name type="scientific">Luteibacter flocculans</name>
    <dbReference type="NCBI Taxonomy" id="2780091"/>
    <lineage>
        <taxon>Bacteria</taxon>
        <taxon>Pseudomonadati</taxon>
        <taxon>Pseudomonadota</taxon>
        <taxon>Gammaproteobacteria</taxon>
        <taxon>Lysobacterales</taxon>
        <taxon>Rhodanobacteraceae</taxon>
        <taxon>Luteibacter</taxon>
    </lineage>
</organism>
<reference evidence="6" key="1">
    <citation type="submission" date="2020-10" db="EMBL/GenBank/DDBJ databases">
        <title>Whole-genome sequence of Luteibacter sp. EIF3.</title>
        <authorList>
            <person name="Friedrich I."/>
            <person name="Hertel R."/>
            <person name="Daniel R."/>
        </authorList>
    </citation>
    <scope>NUCLEOTIDE SEQUENCE</scope>
    <source>
        <strain evidence="6">EIF3</strain>
    </source>
</reference>
<dbReference type="PANTHER" id="PTHR30419">
    <property type="entry name" value="HTH-TYPE TRANSCRIPTIONAL REGULATOR YBHD"/>
    <property type="match status" value="1"/>
</dbReference>
<dbReference type="InterPro" id="IPR036388">
    <property type="entry name" value="WH-like_DNA-bd_sf"/>
</dbReference>
<sequence length="306" mass="33925">MDIRHLKHIVALADEGTFTAAAARVHIVQSALSVSIRELESELGVQLVERTTRRMSLTPAGEMFVAKARSTLLHLDDAVQAVRAFKGVVQGRLRIGILQSLAPYIRLPELLESMRSRYPGIEFTVRSLTSKQGPALVASGDIDLSFHPVYPDEKTRGVEVTPFIEDALVVVCAKSHALAGRRDLRVDRLSEQRLVHLSPERTLRKVTDRILDEHGLVNEVVYEVNDVETMLQFVSSGLGVAVVPSKLASYSTHRNALRSLRLVAPGTTLPKWRVVILTRETSPGSETGLRMAKDIFLAEVPKFLRK</sequence>
<dbReference type="Gene3D" id="1.10.10.10">
    <property type="entry name" value="Winged helix-like DNA-binding domain superfamily/Winged helix DNA-binding domain"/>
    <property type="match status" value="1"/>
</dbReference>
<evidence type="ECO:0000313" key="6">
    <source>
        <dbReference type="EMBL" id="URL58491.1"/>
    </source>
</evidence>
<evidence type="ECO:0000259" key="5">
    <source>
        <dbReference type="PROSITE" id="PS50931"/>
    </source>
</evidence>
<dbReference type="InterPro" id="IPR000847">
    <property type="entry name" value="LysR_HTH_N"/>
</dbReference>
<keyword evidence="2" id="KW-0805">Transcription regulation</keyword>
<evidence type="ECO:0000313" key="7">
    <source>
        <dbReference type="Proteomes" id="UP001056681"/>
    </source>
</evidence>
<dbReference type="InterPro" id="IPR050950">
    <property type="entry name" value="HTH-type_LysR_regulators"/>
</dbReference>
<dbReference type="PRINTS" id="PR00039">
    <property type="entry name" value="HTHLYSR"/>
</dbReference>